<evidence type="ECO:0000256" key="5">
    <source>
        <dbReference type="ARBA" id="ARBA00022792"/>
    </source>
</evidence>
<keyword evidence="7" id="KW-0496">Mitochondrion</keyword>
<sequence length="125" mass="14382">MFFTRPLLQAAKKASTGLAGIPVHPNPRPHLIQTYGQTLTALSRLPAQSVYRQATEAVTQRRLAICEANEDISIIEHQVNNGQIEELIIQAEDELRLVNKMEEYKPWEELEVKPTKDQWQYSNRE</sequence>
<dbReference type="OMA" id="ENQWKWP"/>
<gene>
    <name evidence="9" type="ORF">BCR43DRAFT_524508</name>
</gene>
<evidence type="ECO:0000256" key="4">
    <source>
        <dbReference type="ARBA" id="ARBA00022660"/>
    </source>
</evidence>
<comment type="caution">
    <text evidence="9">The sequence shown here is derived from an EMBL/GenBank/DDBJ whole genome shotgun (WGS) entry which is preliminary data.</text>
</comment>
<dbReference type="InterPro" id="IPR006806">
    <property type="entry name" value="NDUFA5"/>
</dbReference>
<dbReference type="AlphaFoldDB" id="A0A1X2HC83"/>
<dbReference type="GO" id="GO:0022904">
    <property type="term" value="P:respiratory electron transport chain"/>
    <property type="evidence" value="ECO:0007669"/>
    <property type="project" value="InterPro"/>
</dbReference>
<dbReference type="InParanoid" id="A0A1X2HC83"/>
<proteinExistence type="inferred from homology"/>
<comment type="subcellular location">
    <subcellularLocation>
        <location evidence="1">Mitochondrion inner membrane</location>
        <topology evidence="1">Peripheral membrane protein</topology>
        <orientation evidence="1">Matrix side</orientation>
    </subcellularLocation>
</comment>
<dbReference type="EMBL" id="MCGN01000005">
    <property type="protein sequence ID" value="ORY96409.1"/>
    <property type="molecule type" value="Genomic_DNA"/>
</dbReference>
<evidence type="ECO:0000256" key="2">
    <source>
        <dbReference type="ARBA" id="ARBA00010261"/>
    </source>
</evidence>
<evidence type="ECO:0000313" key="9">
    <source>
        <dbReference type="EMBL" id="ORY96409.1"/>
    </source>
</evidence>
<keyword evidence="5" id="KW-0999">Mitochondrion inner membrane</keyword>
<evidence type="ECO:0000256" key="1">
    <source>
        <dbReference type="ARBA" id="ARBA00004443"/>
    </source>
</evidence>
<reference evidence="9 10" key="1">
    <citation type="submission" date="2016-07" db="EMBL/GenBank/DDBJ databases">
        <title>Pervasive Adenine N6-methylation of Active Genes in Fungi.</title>
        <authorList>
            <consortium name="DOE Joint Genome Institute"/>
            <person name="Mondo S.J."/>
            <person name="Dannebaum R.O."/>
            <person name="Kuo R.C."/>
            <person name="Labutti K."/>
            <person name="Haridas S."/>
            <person name="Kuo A."/>
            <person name="Salamov A."/>
            <person name="Ahrendt S.R."/>
            <person name="Lipzen A."/>
            <person name="Sullivan W."/>
            <person name="Andreopoulos W.B."/>
            <person name="Clum A."/>
            <person name="Lindquist E."/>
            <person name="Daum C."/>
            <person name="Ramamoorthy G.K."/>
            <person name="Gryganskyi A."/>
            <person name="Culley D."/>
            <person name="Magnuson J.K."/>
            <person name="James T.Y."/>
            <person name="O'Malley M.A."/>
            <person name="Stajich J.E."/>
            <person name="Spatafora J.W."/>
            <person name="Visel A."/>
            <person name="Grigoriev I.V."/>
        </authorList>
    </citation>
    <scope>NUCLEOTIDE SEQUENCE [LARGE SCALE GENOMIC DNA]</scope>
    <source>
        <strain evidence="9 10">NRRL 2496</strain>
    </source>
</reference>
<keyword evidence="3" id="KW-0813">Transport</keyword>
<evidence type="ECO:0000256" key="7">
    <source>
        <dbReference type="ARBA" id="ARBA00023128"/>
    </source>
</evidence>
<keyword evidence="8" id="KW-0472">Membrane</keyword>
<dbReference type="OrthoDB" id="286811at2759"/>
<dbReference type="GO" id="GO:0005743">
    <property type="term" value="C:mitochondrial inner membrane"/>
    <property type="evidence" value="ECO:0007669"/>
    <property type="project" value="UniProtKB-SubCell"/>
</dbReference>
<dbReference type="PANTHER" id="PTHR12653">
    <property type="entry name" value="NADH-UBIQUINONE OXIDOREDUCTASE 13 KD-B SUBUNIT"/>
    <property type="match status" value="1"/>
</dbReference>
<dbReference type="Proteomes" id="UP000242180">
    <property type="component" value="Unassembled WGS sequence"/>
</dbReference>
<dbReference type="PANTHER" id="PTHR12653:SF0">
    <property type="entry name" value="NADH DEHYDROGENASE [UBIQUINONE] 1 ALPHA SUBCOMPLEX SUBUNIT 5"/>
    <property type="match status" value="1"/>
</dbReference>
<organism evidence="9 10">
    <name type="scientific">Syncephalastrum racemosum</name>
    <name type="common">Filamentous fungus</name>
    <dbReference type="NCBI Taxonomy" id="13706"/>
    <lineage>
        <taxon>Eukaryota</taxon>
        <taxon>Fungi</taxon>
        <taxon>Fungi incertae sedis</taxon>
        <taxon>Mucoromycota</taxon>
        <taxon>Mucoromycotina</taxon>
        <taxon>Mucoromycetes</taxon>
        <taxon>Mucorales</taxon>
        <taxon>Syncephalastraceae</taxon>
        <taxon>Syncephalastrum</taxon>
    </lineage>
</organism>
<evidence type="ECO:0000313" key="10">
    <source>
        <dbReference type="Proteomes" id="UP000242180"/>
    </source>
</evidence>
<accession>A0A1X2HC83</accession>
<evidence type="ECO:0000256" key="3">
    <source>
        <dbReference type="ARBA" id="ARBA00022448"/>
    </source>
</evidence>
<evidence type="ECO:0000256" key="6">
    <source>
        <dbReference type="ARBA" id="ARBA00022982"/>
    </source>
</evidence>
<keyword evidence="6" id="KW-0249">Electron transport</keyword>
<evidence type="ECO:0000256" key="8">
    <source>
        <dbReference type="ARBA" id="ARBA00023136"/>
    </source>
</evidence>
<keyword evidence="4" id="KW-0679">Respiratory chain</keyword>
<comment type="similarity">
    <text evidence="2">Belongs to the complex I NDUFA5 subunit family.</text>
</comment>
<dbReference type="Pfam" id="PF04716">
    <property type="entry name" value="ETC_C1_NDUFA5"/>
    <property type="match status" value="1"/>
</dbReference>
<protein>
    <submittedName>
        <fullName evidence="9">ETC complex I subunit conserved region-domain-containing protein</fullName>
    </submittedName>
</protein>
<dbReference type="STRING" id="13706.A0A1X2HC83"/>
<name>A0A1X2HC83_SYNRA</name>
<keyword evidence="10" id="KW-1185">Reference proteome</keyword>